<dbReference type="Proteomes" id="UP000620327">
    <property type="component" value="Unassembled WGS sequence"/>
</dbReference>
<accession>A0A923MEK1</accession>
<name>A0A923MEK1_9FIRM</name>
<dbReference type="Gene3D" id="2.60.40.1630">
    <property type="entry name" value="bacillus anthracis domain"/>
    <property type="match status" value="1"/>
</dbReference>
<keyword evidence="1" id="KW-1133">Transmembrane helix</keyword>
<evidence type="ECO:0000256" key="1">
    <source>
        <dbReference type="SAM" id="Phobius"/>
    </source>
</evidence>
<reference evidence="4" key="1">
    <citation type="submission" date="2020-08" db="EMBL/GenBank/DDBJ databases">
        <title>Genome public.</title>
        <authorList>
            <person name="Liu C."/>
            <person name="Sun Q."/>
        </authorList>
    </citation>
    <scope>NUCLEOTIDE SEQUENCE</scope>
    <source>
        <strain evidence="4">BX15</strain>
    </source>
</reference>
<feature type="domain" description="DUF4179" evidence="2">
    <location>
        <begin position="37"/>
        <end position="132"/>
    </location>
</feature>
<evidence type="ECO:0000259" key="3">
    <source>
        <dbReference type="Pfam" id="PF18705"/>
    </source>
</evidence>
<evidence type="ECO:0000313" key="5">
    <source>
        <dbReference type="Proteomes" id="UP000620327"/>
    </source>
</evidence>
<dbReference type="Pfam" id="PF13786">
    <property type="entry name" value="DUF4179"/>
    <property type="match status" value="1"/>
</dbReference>
<keyword evidence="5" id="KW-1185">Reference proteome</keyword>
<evidence type="ECO:0000313" key="4">
    <source>
        <dbReference type="EMBL" id="MBC5769275.1"/>
    </source>
</evidence>
<dbReference type="InterPro" id="IPR040680">
    <property type="entry name" value="DUF5643"/>
</dbReference>
<organism evidence="4 5">
    <name type="scientific">Dysosmobacter segnis</name>
    <dbReference type="NCBI Taxonomy" id="2763042"/>
    <lineage>
        <taxon>Bacteria</taxon>
        <taxon>Bacillati</taxon>
        <taxon>Bacillota</taxon>
        <taxon>Clostridia</taxon>
        <taxon>Eubacteriales</taxon>
        <taxon>Oscillospiraceae</taxon>
        <taxon>Dysosmobacter</taxon>
    </lineage>
</organism>
<feature type="transmembrane region" description="Helical" evidence="1">
    <location>
        <begin position="41"/>
        <end position="62"/>
    </location>
</feature>
<protein>
    <submittedName>
        <fullName evidence="4">DUF4179 domain-containing protein</fullName>
    </submittedName>
</protein>
<dbReference type="RefSeq" id="WP_187013658.1">
    <property type="nucleotide sequence ID" value="NZ_JACOQI010000002.1"/>
</dbReference>
<gene>
    <name evidence="4" type="ORF">H8Z83_02805</name>
</gene>
<dbReference type="Pfam" id="PF18705">
    <property type="entry name" value="DUF5643"/>
    <property type="match status" value="1"/>
</dbReference>
<dbReference type="EMBL" id="JACOQI010000002">
    <property type="protein sequence ID" value="MBC5769275.1"/>
    <property type="molecule type" value="Genomic_DNA"/>
</dbReference>
<comment type="caution">
    <text evidence="4">The sequence shown here is derived from an EMBL/GenBank/DDBJ whole genome shotgun (WGS) entry which is preliminary data.</text>
</comment>
<evidence type="ECO:0000259" key="2">
    <source>
        <dbReference type="Pfam" id="PF13786"/>
    </source>
</evidence>
<sequence length="482" mass="54291">MNRMDEYAALLAELEQTPEELNNTVNKALNRENTLQKKRRFFGTSLGGLAACFAAFVLLVNLSTPFARACGRIPLLADLAKAVSWSPSLSAAVENDYAQPLRLSQSQNGITARVEYLIVDRKQVDVFFSIQSDDYAHLDLDHPTLTVPGEQEGYSTSLSSYGIENGDLIDFRIDFMNRDVPDCLTMTFGVYDNKHLYENQTPPARSNVADYGDELLSDNPKEQREILATFTFELRFDPTYTEQGTVIDVGETFLLDGQSVTLTEAEIYPTHLRLNFDYDPANTAWLTELNFYLENERGERFNGIVNGISATGNPDDPSTDSVWLDSPYFSTGEHLTLHVTGASWIDKGQERVKVDLAKGMIENPPQGVRLEWAEKRDAGWVVSFSAGYRWEKTMHYQIWKNRFYDEDGTAHDINQRGASSSPMILGEISGAELESYEAAEKAAKEEGRYFETFGLKDCTADRVWLEPCWTRITDSTAQVVIK</sequence>
<dbReference type="AlphaFoldDB" id="A0A923MEK1"/>
<dbReference type="InterPro" id="IPR025436">
    <property type="entry name" value="DUF4179"/>
</dbReference>
<keyword evidence="1" id="KW-0812">Transmembrane</keyword>
<feature type="domain" description="DUF5643" evidence="3">
    <location>
        <begin position="245"/>
        <end position="355"/>
    </location>
</feature>
<proteinExistence type="predicted"/>
<keyword evidence="1" id="KW-0472">Membrane</keyword>